<evidence type="ECO:0000313" key="1">
    <source>
        <dbReference type="EMBL" id="ASY67331.1"/>
    </source>
</evidence>
<sequence>MAGDDLADLIQLEKENLRLRNLLSDKLRAENAELRKRLGLD</sequence>
<reference evidence="1 2" key="1">
    <citation type="submission" date="2017-08" db="EMBL/GenBank/DDBJ databases">
        <title>Multipartite genome sequences of Sinorhizobium species nodulating soybeans.</title>
        <authorList>
            <person name="Tian C.F."/>
        </authorList>
    </citation>
    <scope>NUCLEOTIDE SEQUENCE [LARGE SCALE GENOMIC DNA]</scope>
    <source>
        <strain evidence="1 2">CCBAU 05684</strain>
        <plasmid evidence="2">psj05684a</plasmid>
    </source>
</reference>
<name>A0A249PN35_9HYPH</name>
<organism evidence="1 2">
    <name type="scientific">Sinorhizobium sojae CCBAU 05684</name>
    <dbReference type="NCBI Taxonomy" id="716928"/>
    <lineage>
        <taxon>Bacteria</taxon>
        <taxon>Pseudomonadati</taxon>
        <taxon>Pseudomonadota</taxon>
        <taxon>Alphaproteobacteria</taxon>
        <taxon>Hyphomicrobiales</taxon>
        <taxon>Rhizobiaceae</taxon>
        <taxon>Sinorhizobium/Ensifer group</taxon>
        <taxon>Sinorhizobium</taxon>
    </lineage>
</organism>
<geneLocation type="plasmid" evidence="2">
    <name>psj05684a</name>
</geneLocation>
<keyword evidence="1" id="KW-0614">Plasmid</keyword>
<evidence type="ECO:0000313" key="2">
    <source>
        <dbReference type="Proteomes" id="UP000217211"/>
    </source>
</evidence>
<keyword evidence="2" id="KW-1185">Reference proteome</keyword>
<dbReference type="Proteomes" id="UP000217211">
    <property type="component" value="Plasmid pSJ05684a"/>
</dbReference>
<proteinExistence type="predicted"/>
<dbReference type="STRING" id="716928.GCA_000261485_05066"/>
<dbReference type="AlphaFoldDB" id="A0A249PN35"/>
<dbReference type="KEGG" id="esj:SJ05684_a40180"/>
<gene>
    <name evidence="1" type="ORF">SJ05684_a40180</name>
</gene>
<evidence type="ECO:0008006" key="3">
    <source>
        <dbReference type="Google" id="ProtNLM"/>
    </source>
</evidence>
<accession>A0A249PN35</accession>
<dbReference type="EMBL" id="CP023069">
    <property type="protein sequence ID" value="ASY67331.1"/>
    <property type="molecule type" value="Genomic_DNA"/>
</dbReference>
<protein>
    <recommendedName>
        <fullName evidence="3">SyrB2 transcriptional regulator</fullName>
    </recommendedName>
</protein>